<dbReference type="SMART" id="SM00060">
    <property type="entry name" value="FN3"/>
    <property type="match status" value="9"/>
</dbReference>
<dbReference type="PROSITE" id="PS00138">
    <property type="entry name" value="SUBTILASE_SER"/>
    <property type="match status" value="1"/>
</dbReference>
<evidence type="ECO:0000256" key="8">
    <source>
        <dbReference type="SAM" id="SignalP"/>
    </source>
</evidence>
<keyword evidence="3" id="KW-0479">Metal-binding</keyword>
<reference evidence="10 11" key="1">
    <citation type="submission" date="2021-03" db="EMBL/GenBank/DDBJ databases">
        <title>Genomic Encyclopedia of Type Strains, Phase IV (KMG-IV): sequencing the most valuable type-strain genomes for metagenomic binning, comparative biology and taxonomic classification.</title>
        <authorList>
            <person name="Goeker M."/>
        </authorList>
    </citation>
    <scope>NUCLEOTIDE SEQUENCE [LARGE SCALE GENOMIC DNA]</scope>
    <source>
        <strain evidence="10 11">DSM 23491</strain>
    </source>
</reference>
<evidence type="ECO:0000259" key="9">
    <source>
        <dbReference type="PROSITE" id="PS51272"/>
    </source>
</evidence>
<dbReference type="SUPFAM" id="SSF52743">
    <property type="entry name" value="Subtilisin-like"/>
    <property type="match status" value="1"/>
</dbReference>
<dbReference type="RefSeq" id="WP_209853084.1">
    <property type="nucleotide sequence ID" value="NZ_JAGGKP010000016.1"/>
</dbReference>
<comment type="caution">
    <text evidence="10">The sequence shown here is derived from an EMBL/GenBank/DDBJ whole genome shotgun (WGS) entry which is preliminary data.</text>
</comment>
<dbReference type="PANTHER" id="PTHR43806">
    <property type="entry name" value="PEPTIDASE S8"/>
    <property type="match status" value="1"/>
</dbReference>
<dbReference type="InterPro" id="IPR036116">
    <property type="entry name" value="FN3_sf"/>
</dbReference>
<dbReference type="EMBL" id="JAGGKP010000016">
    <property type="protein sequence ID" value="MBP1938530.1"/>
    <property type="molecule type" value="Genomic_DNA"/>
</dbReference>
<organism evidence="10 11">
    <name type="scientific">Paenibacillus sediminis</name>
    <dbReference type="NCBI Taxonomy" id="664909"/>
    <lineage>
        <taxon>Bacteria</taxon>
        <taxon>Bacillati</taxon>
        <taxon>Bacillota</taxon>
        <taxon>Bacilli</taxon>
        <taxon>Bacillales</taxon>
        <taxon>Paenibacillaceae</taxon>
        <taxon>Paenibacillus</taxon>
    </lineage>
</organism>
<evidence type="ECO:0000313" key="11">
    <source>
        <dbReference type="Proteomes" id="UP001519273"/>
    </source>
</evidence>
<evidence type="ECO:0000256" key="6">
    <source>
        <dbReference type="PROSITE-ProRule" id="PRU01240"/>
    </source>
</evidence>
<feature type="active site" description="Charge relay system" evidence="6">
    <location>
        <position position="180"/>
    </location>
</feature>
<dbReference type="PRINTS" id="PR00723">
    <property type="entry name" value="SUBTILISIN"/>
</dbReference>
<feature type="chain" id="PRO_5045284637" evidence="8">
    <location>
        <begin position="29"/>
        <end position="1488"/>
    </location>
</feature>
<keyword evidence="11" id="KW-1185">Reference proteome</keyword>
<evidence type="ECO:0000313" key="10">
    <source>
        <dbReference type="EMBL" id="MBP1938530.1"/>
    </source>
</evidence>
<dbReference type="PANTHER" id="PTHR43806:SF11">
    <property type="entry name" value="CEREVISIN-RELATED"/>
    <property type="match status" value="1"/>
</dbReference>
<dbReference type="InterPro" id="IPR034202">
    <property type="entry name" value="Subtilisin_Carlsberg-like"/>
</dbReference>
<dbReference type="InterPro" id="IPR003961">
    <property type="entry name" value="FN3_dom"/>
</dbReference>
<keyword evidence="8" id="KW-0732">Signal</keyword>
<dbReference type="GO" id="GO:0006508">
    <property type="term" value="P:proteolysis"/>
    <property type="evidence" value="ECO:0007669"/>
    <property type="project" value="UniProtKB-KW"/>
</dbReference>
<dbReference type="Proteomes" id="UP001519273">
    <property type="component" value="Unassembled WGS sequence"/>
</dbReference>
<dbReference type="PROSITE" id="PS51892">
    <property type="entry name" value="SUBTILASE"/>
    <property type="match status" value="1"/>
</dbReference>
<feature type="domain" description="SLH" evidence="9">
    <location>
        <begin position="1307"/>
        <end position="1370"/>
    </location>
</feature>
<keyword evidence="5 6" id="KW-0720">Serine protease</keyword>
<dbReference type="SUPFAM" id="SSF54897">
    <property type="entry name" value="Protease propeptides/inhibitors"/>
    <property type="match status" value="1"/>
</dbReference>
<dbReference type="InterPro" id="IPR050131">
    <property type="entry name" value="Peptidase_S8_subtilisin-like"/>
</dbReference>
<feature type="signal peptide" evidence="8">
    <location>
        <begin position="1"/>
        <end position="28"/>
    </location>
</feature>
<feature type="active site" description="Charge relay system" evidence="6">
    <location>
        <position position="368"/>
    </location>
</feature>
<dbReference type="CDD" id="cd07477">
    <property type="entry name" value="Peptidases_S8_Subtilisin_subset"/>
    <property type="match status" value="1"/>
</dbReference>
<dbReference type="InterPro" id="IPR036852">
    <property type="entry name" value="Peptidase_S8/S53_dom_sf"/>
</dbReference>
<dbReference type="PROSITE" id="PS00137">
    <property type="entry name" value="SUBTILASE_HIS"/>
    <property type="match status" value="1"/>
</dbReference>
<dbReference type="InterPro" id="IPR037045">
    <property type="entry name" value="S8pro/Inhibitor_I9_sf"/>
</dbReference>
<dbReference type="PROSITE" id="PS00136">
    <property type="entry name" value="SUBTILASE_ASP"/>
    <property type="match status" value="1"/>
</dbReference>
<dbReference type="PROSITE" id="PS51272">
    <property type="entry name" value="SLH"/>
    <property type="match status" value="1"/>
</dbReference>
<dbReference type="InterPro" id="IPR013783">
    <property type="entry name" value="Ig-like_fold"/>
</dbReference>
<dbReference type="Pfam" id="PF00082">
    <property type="entry name" value="Peptidase_S8"/>
    <property type="match status" value="1"/>
</dbReference>
<evidence type="ECO:0000256" key="4">
    <source>
        <dbReference type="ARBA" id="ARBA00022801"/>
    </source>
</evidence>
<dbReference type="Gene3D" id="3.30.70.80">
    <property type="entry name" value="Peptidase S8 propeptide/proteinase inhibitor I9"/>
    <property type="match status" value="1"/>
</dbReference>
<evidence type="ECO:0000256" key="2">
    <source>
        <dbReference type="ARBA" id="ARBA00022670"/>
    </source>
</evidence>
<comment type="similarity">
    <text evidence="1 6 7">Belongs to the peptidase S8 family.</text>
</comment>
<dbReference type="InterPro" id="IPR015500">
    <property type="entry name" value="Peptidase_S8_subtilisin-rel"/>
</dbReference>
<protein>
    <submittedName>
        <fullName evidence="10">Subtilisin family serine protease</fullName>
    </submittedName>
</protein>
<dbReference type="Gene3D" id="2.60.40.10">
    <property type="entry name" value="Immunoglobulins"/>
    <property type="match status" value="9"/>
</dbReference>
<evidence type="ECO:0000256" key="1">
    <source>
        <dbReference type="ARBA" id="ARBA00011073"/>
    </source>
</evidence>
<dbReference type="GO" id="GO:0008233">
    <property type="term" value="F:peptidase activity"/>
    <property type="evidence" value="ECO:0007669"/>
    <property type="project" value="UniProtKB-KW"/>
</dbReference>
<dbReference type="Pfam" id="PF00395">
    <property type="entry name" value="SLH"/>
    <property type="match status" value="1"/>
</dbReference>
<accession>A0ABS4H907</accession>
<evidence type="ECO:0000256" key="7">
    <source>
        <dbReference type="RuleBase" id="RU003355"/>
    </source>
</evidence>
<dbReference type="InterPro" id="IPR023827">
    <property type="entry name" value="Peptidase_S8_Asp-AS"/>
</dbReference>
<evidence type="ECO:0000256" key="5">
    <source>
        <dbReference type="ARBA" id="ARBA00022825"/>
    </source>
</evidence>
<dbReference type="SUPFAM" id="SSF49265">
    <property type="entry name" value="Fibronectin type III"/>
    <property type="match status" value="5"/>
</dbReference>
<sequence length="1488" mass="154018">MKKKKVQKSLIVGITSLAMLVNAGTALAAENEIAAASEQSVQVEQPALIDGNVQSVTETTPVVSPVVEAQSEKEYIVVLKKKGKSLGKMRNGKHPKVKHQFRSVPAITVTATASDIQAIKADPNVDHVEENIKFSAVEDGNFTVQSATSEVSQWDLQQMDATTAWSDGYSGAGVKVAVLDTGIAPHSDLSIAGGYSAVDYTSSYADDEGHGTHVAGTIAALRNNTGMVGVAPNASLYGVKVLGADGQGNLADIIEGLDWAIQNHMDIINMSLGTPTGSQLLKDAVDSAVAQGSIVVAASGNNGTPDGSGDTILYPAKYPSVIAVAAVDNNKVRGDFSATGSKNEFSAPGVNVVSTYLNNTFASASGTSQATPHVSGLLALLKQKNPNMDAYQLRNELQKYAEDLGIPGRDDWYGYGLVSYKHLDTTAPAEATGLAVTAKTGSSLTIGFTKPSDPDYAKANVYVDGVLNGSTTTEDYDVVGLTADQLYSIVVKTVDTAGNESVGVSVTGRTDAVVAPPVVDTTAPAEVTGLAVAAKTTSSLTIGFIKPNDADYAKSNVYVDGVLNGSTTTEDYDVVGLADDTAYTIVVKTVDTAGNESVGVSVTGRTDAVVAPPVVDTTAPAEVTGLVVASKTTSSLTIGFTKPSDSDYAKVNVYVNGSLIGSTTGESYDVVGLTDDTTYTIVVKTVDTTGNESAGATVTGRTDAVVTPPVVDTMAPAEATGLAVVGKTTSSLTIGFTKPSDPDYARSNVYVDGVLNGSTTTGSYDVVGLTADQLYSIVVRTVDTTGNESAGVSVTGRTDAVVAPPVVDTTAPAEVTGLAVTAKTTSSLMIGFTKPSDADYARSNVYVNGSLNGSTTGESYDVVGLTDDTAYTIVVKTVDTVGNESVGVNVTGRTDAVIIPPVVDTTAPAEVTGLAVMAKTTSSLTIGFTKPSDADYAKANVYINGVLNGSTTTGSYEIVGLTADQLYSIVVKTVDTTGNKSTGVTVTGRTDAVIIPPVVDTTAPAEVTGLAVTARTTSSLTIGFTKPSDADYAKANVYINGVLNGSTTTGSYEVVGLTADQLYSIVVKTVDTTGNKSAGVTVTGRTDAVVAPPVVDTTPPAEVTGLAVATRTTSSLTIGFTKPIDADYAKANVYVNGLLNGSTTGESYNVVGLTDNTAYTIVVKTVDTAGNESVGATVTGRTDAVIIPPVVDATAPAEVTGLVVGTRTTTSLTISFMKPSDADYAKANVYINGVLNGSTTTGSYEFFGLSADQLYSIVVKTVDTMGNESAGIHVIGRTDAVEIVTMPTETPVATPTEPVKLPDPTPTPTIVFKDVQNHWAKESIDWATSNGLVKGFDDGTFKPNAKVTEAQFLAMIIRIYNPEFEATSVVTSENWAKKYYDVAKSLNIPTFGDANKAITRLQLAEIVAATRGYNLKGDNLVAFMYANGYANGSDPSNKTIASFHPNDKLTRAEAVQFLKNLADNFDGKLLMRPATPSDTSALPTYPKK</sequence>
<dbReference type="InterPro" id="IPR001119">
    <property type="entry name" value="SLH_dom"/>
</dbReference>
<keyword evidence="4 6" id="KW-0378">Hydrolase</keyword>
<gene>
    <name evidence="10" type="ORF">J2Z20_003452</name>
</gene>
<dbReference type="InterPro" id="IPR023828">
    <property type="entry name" value="Peptidase_S8_Ser-AS"/>
</dbReference>
<evidence type="ECO:0000256" key="3">
    <source>
        <dbReference type="ARBA" id="ARBA00022723"/>
    </source>
</evidence>
<name>A0ABS4H907_9BACL</name>
<dbReference type="InterPro" id="IPR022398">
    <property type="entry name" value="Peptidase_S8_His-AS"/>
</dbReference>
<dbReference type="Gene3D" id="3.40.50.200">
    <property type="entry name" value="Peptidase S8/S53 domain"/>
    <property type="match status" value="1"/>
</dbReference>
<feature type="active site" description="Charge relay system" evidence="6">
    <location>
        <position position="210"/>
    </location>
</feature>
<keyword evidence="2 6" id="KW-0645">Protease</keyword>
<dbReference type="InterPro" id="IPR000209">
    <property type="entry name" value="Peptidase_S8/S53_dom"/>
</dbReference>
<proteinExistence type="inferred from homology"/>